<dbReference type="PANTHER" id="PTHR33360:SF2">
    <property type="entry name" value="TRANSPOSASE FOR INSERTION SEQUENCE ELEMENT IS200"/>
    <property type="match status" value="1"/>
</dbReference>
<evidence type="ECO:0000313" key="2">
    <source>
        <dbReference type="EMBL" id="MBC8540871.1"/>
    </source>
</evidence>
<sequence length="133" mass="15574">MNNEYKHTKTTVSLINYHFVFCPRYRRKIFNIPGVEQRFKELVIAECAKCDIEILAMECHIDHVHMFLSVLPTMSIPIIMKQIKGATSLVLREEFKQLKSMPSLWTRSYFVSTAGNVSSETIKWYVDTQKTRP</sequence>
<accession>A0A926DM83</accession>
<dbReference type="Pfam" id="PF01797">
    <property type="entry name" value="Y1_Tnp"/>
    <property type="match status" value="1"/>
</dbReference>
<proteinExistence type="predicted"/>
<comment type="caution">
    <text evidence="2">The sequence shown here is derived from an EMBL/GenBank/DDBJ whole genome shotgun (WGS) entry which is preliminary data.</text>
</comment>
<dbReference type="PANTHER" id="PTHR33360">
    <property type="entry name" value="TRANSPOSASE FOR INSERTION SEQUENCE ELEMENT IS200"/>
    <property type="match status" value="1"/>
</dbReference>
<feature type="domain" description="Transposase IS200-like" evidence="1">
    <location>
        <begin position="12"/>
        <end position="129"/>
    </location>
</feature>
<protein>
    <submittedName>
        <fullName evidence="2">IS200/IS605 family transposase</fullName>
    </submittedName>
</protein>
<evidence type="ECO:0000259" key="1">
    <source>
        <dbReference type="SMART" id="SM01321"/>
    </source>
</evidence>
<dbReference type="RefSeq" id="WP_249312142.1">
    <property type="nucleotide sequence ID" value="NZ_JACRSU010000002.1"/>
</dbReference>
<dbReference type="GO" id="GO:0006313">
    <property type="term" value="P:DNA transposition"/>
    <property type="evidence" value="ECO:0007669"/>
    <property type="project" value="InterPro"/>
</dbReference>
<gene>
    <name evidence="2" type="primary">tnpA</name>
    <name evidence="2" type="ORF">H8698_07760</name>
</gene>
<dbReference type="SUPFAM" id="SSF143422">
    <property type="entry name" value="Transposase IS200-like"/>
    <property type="match status" value="1"/>
</dbReference>
<dbReference type="AlphaFoldDB" id="A0A926DM83"/>
<dbReference type="Proteomes" id="UP000611762">
    <property type="component" value="Unassembled WGS sequence"/>
</dbReference>
<dbReference type="Gene3D" id="3.30.70.1290">
    <property type="entry name" value="Transposase IS200-like"/>
    <property type="match status" value="1"/>
</dbReference>
<dbReference type="NCBIfam" id="NF033573">
    <property type="entry name" value="transpos_IS200"/>
    <property type="match status" value="1"/>
</dbReference>
<keyword evidence="3" id="KW-1185">Reference proteome</keyword>
<dbReference type="InterPro" id="IPR002686">
    <property type="entry name" value="Transposase_17"/>
</dbReference>
<dbReference type="GO" id="GO:0004803">
    <property type="term" value="F:transposase activity"/>
    <property type="evidence" value="ECO:0007669"/>
    <property type="project" value="InterPro"/>
</dbReference>
<dbReference type="GO" id="GO:0003677">
    <property type="term" value="F:DNA binding"/>
    <property type="evidence" value="ECO:0007669"/>
    <property type="project" value="InterPro"/>
</dbReference>
<evidence type="ECO:0000313" key="3">
    <source>
        <dbReference type="Proteomes" id="UP000611762"/>
    </source>
</evidence>
<organism evidence="2 3">
    <name type="scientific">Congzhengia minquanensis</name>
    <dbReference type="NCBI Taxonomy" id="2763657"/>
    <lineage>
        <taxon>Bacteria</taxon>
        <taxon>Bacillati</taxon>
        <taxon>Bacillota</taxon>
        <taxon>Clostridia</taxon>
        <taxon>Eubacteriales</taxon>
        <taxon>Oscillospiraceae</taxon>
        <taxon>Congzhengia</taxon>
    </lineage>
</organism>
<dbReference type="EMBL" id="JACRSU010000002">
    <property type="protein sequence ID" value="MBC8540871.1"/>
    <property type="molecule type" value="Genomic_DNA"/>
</dbReference>
<name>A0A926DM83_9FIRM</name>
<reference evidence="2" key="1">
    <citation type="submission" date="2020-08" db="EMBL/GenBank/DDBJ databases">
        <title>Genome public.</title>
        <authorList>
            <person name="Liu C."/>
            <person name="Sun Q."/>
        </authorList>
    </citation>
    <scope>NUCLEOTIDE SEQUENCE</scope>
    <source>
        <strain evidence="2">H8</strain>
    </source>
</reference>
<dbReference type="InterPro" id="IPR036515">
    <property type="entry name" value="Transposase_17_sf"/>
</dbReference>
<dbReference type="SMART" id="SM01321">
    <property type="entry name" value="Y1_Tnp"/>
    <property type="match status" value="1"/>
</dbReference>